<accession>A0AAV1R927</accession>
<evidence type="ECO:0000313" key="2">
    <source>
        <dbReference type="Proteomes" id="UP001314170"/>
    </source>
</evidence>
<proteinExistence type="predicted"/>
<evidence type="ECO:0000313" key="1">
    <source>
        <dbReference type="EMBL" id="CAK7328990.1"/>
    </source>
</evidence>
<gene>
    <name evidence="1" type="ORF">DCAF_LOCUS6737</name>
</gene>
<reference evidence="1 2" key="1">
    <citation type="submission" date="2024-01" db="EMBL/GenBank/DDBJ databases">
        <authorList>
            <person name="Waweru B."/>
        </authorList>
    </citation>
    <scope>NUCLEOTIDE SEQUENCE [LARGE SCALE GENOMIC DNA]</scope>
</reference>
<name>A0AAV1R927_9ROSI</name>
<sequence>MDYGEWTREQRVRYNKWDGNAYSTIQVVAGSTRLCDRNGRWGSRVGIKEKMIE</sequence>
<dbReference type="Proteomes" id="UP001314170">
    <property type="component" value="Unassembled WGS sequence"/>
</dbReference>
<comment type="caution">
    <text evidence="1">The sequence shown here is derived from an EMBL/GenBank/DDBJ whole genome shotgun (WGS) entry which is preliminary data.</text>
</comment>
<protein>
    <submittedName>
        <fullName evidence="1">Uncharacterized protein</fullName>
    </submittedName>
</protein>
<feature type="non-terminal residue" evidence="1">
    <location>
        <position position="53"/>
    </location>
</feature>
<organism evidence="1 2">
    <name type="scientific">Dovyalis caffra</name>
    <dbReference type="NCBI Taxonomy" id="77055"/>
    <lineage>
        <taxon>Eukaryota</taxon>
        <taxon>Viridiplantae</taxon>
        <taxon>Streptophyta</taxon>
        <taxon>Embryophyta</taxon>
        <taxon>Tracheophyta</taxon>
        <taxon>Spermatophyta</taxon>
        <taxon>Magnoliopsida</taxon>
        <taxon>eudicotyledons</taxon>
        <taxon>Gunneridae</taxon>
        <taxon>Pentapetalae</taxon>
        <taxon>rosids</taxon>
        <taxon>fabids</taxon>
        <taxon>Malpighiales</taxon>
        <taxon>Salicaceae</taxon>
        <taxon>Flacourtieae</taxon>
        <taxon>Dovyalis</taxon>
    </lineage>
</organism>
<dbReference type="EMBL" id="CAWUPB010000905">
    <property type="protein sequence ID" value="CAK7328990.1"/>
    <property type="molecule type" value="Genomic_DNA"/>
</dbReference>
<keyword evidence="2" id="KW-1185">Reference proteome</keyword>
<dbReference type="AlphaFoldDB" id="A0AAV1R927"/>